<dbReference type="KEGG" id="syw:SYNW1574"/>
<dbReference type="EMBL" id="BX569693">
    <property type="protein sequence ID" value="CAE08089.1"/>
    <property type="molecule type" value="Genomic_DNA"/>
</dbReference>
<dbReference type="Proteomes" id="UP000001422">
    <property type="component" value="Chromosome"/>
</dbReference>
<gene>
    <name evidence="1" type="ordered locus">SYNW1574</name>
</gene>
<dbReference type="STRING" id="84588.SYNW1574"/>
<reference evidence="1 2" key="1">
    <citation type="journal article" date="2003" name="Nature">
        <title>The genome of a motile marine Synechococcus.</title>
        <authorList>
            <person name="Palenik B."/>
            <person name="Brahamsha B."/>
            <person name="Larimer F."/>
            <person name="Land M."/>
            <person name="Hauser L."/>
            <person name="Chain P."/>
            <person name="Lamerdin J."/>
            <person name="Regala W."/>
            <person name="Allen E.A."/>
            <person name="McCarren J."/>
            <person name="Paulsen I."/>
            <person name="Dufresne A."/>
            <person name="Partensky F."/>
            <person name="Webb E."/>
            <person name="Waterbury J."/>
        </authorList>
    </citation>
    <scope>NUCLEOTIDE SEQUENCE [LARGE SCALE GENOMIC DNA]</scope>
    <source>
        <strain evidence="1 2">WH8102</strain>
    </source>
</reference>
<sequence length="204" mass="22328">MQPTFQIDTGGKSIHNYLVLDTPMAPGPWTLLMERLQLAAPGCDKSCKGNNRMMRMAGAHYIDREGKSRGRSQIINADGPRYSAEELDAVLPPLLVPSKTNRKKLRTGSASVRQIAEALDYIPRRVGGAGTYAMYRDVLWGLKAALADAGAAETLAIQLMEAHSPSAQCDWDVEQVARSGGEQIGAGTLFHYAKQYGWSRHAKR</sequence>
<dbReference type="AlphaFoldDB" id="Q7U5W7"/>
<dbReference type="RefSeq" id="WP_011128438.1">
    <property type="nucleotide sequence ID" value="NC_005070.1"/>
</dbReference>
<organism evidence="1 2">
    <name type="scientific">Parasynechococcus marenigrum (strain WH8102)</name>
    <dbReference type="NCBI Taxonomy" id="84588"/>
    <lineage>
        <taxon>Bacteria</taxon>
        <taxon>Bacillati</taxon>
        <taxon>Cyanobacteriota</taxon>
        <taxon>Cyanophyceae</taxon>
        <taxon>Synechococcales</taxon>
        <taxon>Prochlorococcaceae</taxon>
        <taxon>Parasynechococcus</taxon>
        <taxon>Parasynechococcus marenigrum</taxon>
    </lineage>
</organism>
<protein>
    <submittedName>
        <fullName evidence="1">Uncharacterized protein</fullName>
    </submittedName>
</protein>
<dbReference type="HOGENOM" id="CLU_079640_0_0_3"/>
<accession>Q7U5W7</accession>
<dbReference type="eggNOG" id="COG5545">
    <property type="taxonomic scope" value="Bacteria"/>
</dbReference>
<evidence type="ECO:0000313" key="2">
    <source>
        <dbReference type="Proteomes" id="UP000001422"/>
    </source>
</evidence>
<proteinExistence type="predicted"/>
<keyword evidence="2" id="KW-1185">Reference proteome</keyword>
<evidence type="ECO:0000313" key="1">
    <source>
        <dbReference type="EMBL" id="CAE08089.1"/>
    </source>
</evidence>
<name>Q7U5W7_PARMW</name>